<dbReference type="InterPro" id="IPR002310">
    <property type="entry name" value="Gly-tRNA_ligase_asu"/>
</dbReference>
<proteinExistence type="inferred from homology"/>
<dbReference type="CDD" id="cd00733">
    <property type="entry name" value="GlyRS_alpha_core"/>
    <property type="match status" value="1"/>
</dbReference>
<evidence type="ECO:0000256" key="6">
    <source>
        <dbReference type="ARBA" id="ARBA00022917"/>
    </source>
</evidence>
<dbReference type="GO" id="GO:0004820">
    <property type="term" value="F:glycine-tRNA ligase activity"/>
    <property type="evidence" value="ECO:0007669"/>
    <property type="project" value="UniProtKB-EC"/>
</dbReference>
<dbReference type="HAMAP" id="MF_00254">
    <property type="entry name" value="Gly_tRNA_synth_alpha"/>
    <property type="match status" value="1"/>
</dbReference>
<dbReference type="Pfam" id="PF02091">
    <property type="entry name" value="tRNA-synt_2e"/>
    <property type="match status" value="1"/>
</dbReference>
<dbReference type="PRINTS" id="PR01044">
    <property type="entry name" value="TRNASYNTHGA"/>
</dbReference>
<dbReference type="PROSITE" id="PS50861">
    <property type="entry name" value="AA_TRNA_LIGASE_II_GLYAB"/>
    <property type="match status" value="1"/>
</dbReference>
<evidence type="ECO:0000256" key="1">
    <source>
        <dbReference type="ARBA" id="ARBA00008226"/>
    </source>
</evidence>
<dbReference type="InterPro" id="IPR006194">
    <property type="entry name" value="Gly-tRNA-synth_heterodimer"/>
</dbReference>
<accession>A0ABW5TZB5</accession>
<dbReference type="EC" id="6.1.1.14" evidence="9"/>
<reference evidence="11" key="1">
    <citation type="journal article" date="2019" name="Int. J. Syst. Evol. Microbiol.">
        <title>The Global Catalogue of Microorganisms (GCM) 10K type strain sequencing project: providing services to taxonomists for standard genome sequencing and annotation.</title>
        <authorList>
            <consortium name="The Broad Institute Genomics Platform"/>
            <consortium name="The Broad Institute Genome Sequencing Center for Infectious Disease"/>
            <person name="Wu L."/>
            <person name="Ma J."/>
        </authorList>
    </citation>
    <scope>NUCLEOTIDE SEQUENCE [LARGE SCALE GENOMIC DNA]</scope>
    <source>
        <strain evidence="11">TISTR 2562</strain>
    </source>
</reference>
<sequence length="312" mass="35047">MSEPAGKPRSFQEIILRLQAYWATQGCAILQPYDMEVGAGTFHPATTLRSLGSQPWAAAYVQPSRRPTDGRYGENPNRLQHYYQYQVLIKPSPPNLQELYLGSLQAIGIDMALHDIRFVEDDWESPTLGAWGLGWEVWCDGMEVSQFTYFQQVGGHDCHPVSGELTYGLERLAMYVLGVDHVMDMPFNDPDTAIALSYGDVFKQTEEEYARWNFDMADTDVLLRQFEEAEAHCKTILDAPATDPKTGKRIVMAHPAYDQCIKASHMFNLLDARGVISVTERQAYIGRVRALAKICADAFVQTRAGGWREAAA</sequence>
<comment type="subcellular location">
    <subcellularLocation>
        <location evidence="9">Cytoplasm</location>
    </subcellularLocation>
</comment>
<protein>
    <recommendedName>
        <fullName evidence="9">Glycine--tRNA ligase alpha subunit</fullName>
        <ecNumber evidence="9">6.1.1.14</ecNumber>
    </recommendedName>
    <alternativeName>
        <fullName evidence="9">Glycyl-tRNA synthetase alpha subunit</fullName>
        <shortName evidence="9">GlyRS</shortName>
    </alternativeName>
</protein>
<gene>
    <name evidence="9" type="primary">glyQ</name>
    <name evidence="10" type="ORF">ACFSUD_02800</name>
</gene>
<dbReference type="EMBL" id="JBHUMP010000002">
    <property type="protein sequence ID" value="MFD2738488.1"/>
    <property type="molecule type" value="Genomic_DNA"/>
</dbReference>
<dbReference type="PANTHER" id="PTHR30075:SF2">
    <property type="entry name" value="GLYCINE--TRNA LIGASE, CHLOROPLASTIC_MITOCHONDRIAL 2"/>
    <property type="match status" value="1"/>
</dbReference>
<dbReference type="PANTHER" id="PTHR30075">
    <property type="entry name" value="GLYCYL-TRNA SYNTHETASE"/>
    <property type="match status" value="1"/>
</dbReference>
<dbReference type="InterPro" id="IPR045864">
    <property type="entry name" value="aa-tRNA-synth_II/BPL/LPL"/>
</dbReference>
<keyword evidence="4 9" id="KW-0547">Nucleotide-binding</keyword>
<keyword evidence="11" id="KW-1185">Reference proteome</keyword>
<dbReference type="Gene3D" id="3.30.930.10">
    <property type="entry name" value="Bira Bifunctional Protein, Domain 2"/>
    <property type="match status" value="1"/>
</dbReference>
<dbReference type="Gene3D" id="1.20.58.180">
    <property type="entry name" value="Class II aaRS and biotin synthetases, domain 2"/>
    <property type="match status" value="1"/>
</dbReference>
<keyword evidence="6 9" id="KW-0648">Protein biosynthesis</keyword>
<keyword evidence="7 9" id="KW-0030">Aminoacyl-tRNA synthetase</keyword>
<dbReference type="NCBIfam" id="NF006827">
    <property type="entry name" value="PRK09348.1"/>
    <property type="match status" value="1"/>
</dbReference>
<dbReference type="SUPFAM" id="SSF55681">
    <property type="entry name" value="Class II aaRS and biotin synthetases"/>
    <property type="match status" value="1"/>
</dbReference>
<dbReference type="Proteomes" id="UP001597474">
    <property type="component" value="Unassembled WGS sequence"/>
</dbReference>
<comment type="subunit">
    <text evidence="2 9">Tetramer of two alpha and two beta subunits.</text>
</comment>
<dbReference type="NCBIfam" id="TIGR00388">
    <property type="entry name" value="glyQ"/>
    <property type="match status" value="1"/>
</dbReference>
<evidence type="ECO:0000256" key="5">
    <source>
        <dbReference type="ARBA" id="ARBA00022840"/>
    </source>
</evidence>
<evidence type="ECO:0000256" key="9">
    <source>
        <dbReference type="HAMAP-Rule" id="MF_00254"/>
    </source>
</evidence>
<keyword evidence="5 9" id="KW-0067">ATP-binding</keyword>
<evidence type="ECO:0000256" key="4">
    <source>
        <dbReference type="ARBA" id="ARBA00022741"/>
    </source>
</evidence>
<evidence type="ECO:0000256" key="2">
    <source>
        <dbReference type="ARBA" id="ARBA00011209"/>
    </source>
</evidence>
<comment type="catalytic activity">
    <reaction evidence="8 9">
        <text>tRNA(Gly) + glycine + ATP = glycyl-tRNA(Gly) + AMP + diphosphate</text>
        <dbReference type="Rhea" id="RHEA:16013"/>
        <dbReference type="Rhea" id="RHEA-COMP:9664"/>
        <dbReference type="Rhea" id="RHEA-COMP:9683"/>
        <dbReference type="ChEBI" id="CHEBI:30616"/>
        <dbReference type="ChEBI" id="CHEBI:33019"/>
        <dbReference type="ChEBI" id="CHEBI:57305"/>
        <dbReference type="ChEBI" id="CHEBI:78442"/>
        <dbReference type="ChEBI" id="CHEBI:78522"/>
        <dbReference type="ChEBI" id="CHEBI:456215"/>
        <dbReference type="EC" id="6.1.1.14"/>
    </reaction>
</comment>
<keyword evidence="9" id="KW-0963">Cytoplasm</keyword>
<evidence type="ECO:0000313" key="11">
    <source>
        <dbReference type="Proteomes" id="UP001597474"/>
    </source>
</evidence>
<evidence type="ECO:0000256" key="3">
    <source>
        <dbReference type="ARBA" id="ARBA00022598"/>
    </source>
</evidence>
<organism evidence="10 11">
    <name type="scientific">Sulfitobacter aestuarii</name>
    <dbReference type="NCBI Taxonomy" id="2161676"/>
    <lineage>
        <taxon>Bacteria</taxon>
        <taxon>Pseudomonadati</taxon>
        <taxon>Pseudomonadota</taxon>
        <taxon>Alphaproteobacteria</taxon>
        <taxon>Rhodobacterales</taxon>
        <taxon>Roseobacteraceae</taxon>
        <taxon>Sulfitobacter</taxon>
    </lineage>
</organism>
<comment type="similarity">
    <text evidence="1 9">Belongs to the class-II aminoacyl-tRNA synthetase family.</text>
</comment>
<keyword evidence="3 9" id="KW-0436">Ligase</keyword>
<evidence type="ECO:0000256" key="7">
    <source>
        <dbReference type="ARBA" id="ARBA00023146"/>
    </source>
</evidence>
<evidence type="ECO:0000313" key="10">
    <source>
        <dbReference type="EMBL" id="MFD2738488.1"/>
    </source>
</evidence>
<evidence type="ECO:0000256" key="8">
    <source>
        <dbReference type="ARBA" id="ARBA00047937"/>
    </source>
</evidence>
<name>A0ABW5TZB5_9RHOB</name>
<comment type="caution">
    <text evidence="10">The sequence shown here is derived from an EMBL/GenBank/DDBJ whole genome shotgun (WGS) entry which is preliminary data.</text>
</comment>
<dbReference type="RefSeq" id="WP_386371265.1">
    <property type="nucleotide sequence ID" value="NZ_JBHUMP010000002.1"/>
</dbReference>